<comment type="similarity">
    <text evidence="1">Belongs to the PPR family. P subfamily.</text>
</comment>
<dbReference type="InterPro" id="IPR002885">
    <property type="entry name" value="PPR_rpt"/>
</dbReference>
<dbReference type="NCBIfam" id="TIGR00756">
    <property type="entry name" value="PPR"/>
    <property type="match status" value="6"/>
</dbReference>
<feature type="repeat" description="PPR" evidence="3">
    <location>
        <begin position="1126"/>
        <end position="1160"/>
    </location>
</feature>
<dbReference type="EMBL" id="JACGCM010001854">
    <property type="protein sequence ID" value="KAF6148207.1"/>
    <property type="molecule type" value="Genomic_DNA"/>
</dbReference>
<dbReference type="PROSITE" id="PS51375">
    <property type="entry name" value="PPR"/>
    <property type="match status" value="11"/>
</dbReference>
<feature type="repeat" description="PPR" evidence="3">
    <location>
        <begin position="1161"/>
        <end position="1195"/>
    </location>
</feature>
<feature type="repeat" description="PPR" evidence="3">
    <location>
        <begin position="986"/>
        <end position="1020"/>
    </location>
</feature>
<evidence type="ECO:0000313" key="5">
    <source>
        <dbReference type="Proteomes" id="UP000541444"/>
    </source>
</evidence>
<protein>
    <recommendedName>
        <fullName evidence="6">Pentatricopeptide repeat-containing protein</fullName>
    </recommendedName>
</protein>
<keyword evidence="5" id="KW-1185">Reference proteome</keyword>
<feature type="repeat" description="PPR" evidence="3">
    <location>
        <begin position="430"/>
        <end position="464"/>
    </location>
</feature>
<keyword evidence="2" id="KW-0677">Repeat</keyword>
<dbReference type="InterPro" id="IPR011990">
    <property type="entry name" value="TPR-like_helical_dom_sf"/>
</dbReference>
<dbReference type="PANTHER" id="PTHR47939:SF6">
    <property type="entry name" value="OS03G0168400 PROTEIN"/>
    <property type="match status" value="1"/>
</dbReference>
<evidence type="ECO:0008006" key="6">
    <source>
        <dbReference type="Google" id="ProtNLM"/>
    </source>
</evidence>
<dbReference type="Pfam" id="PF13812">
    <property type="entry name" value="PPR_3"/>
    <property type="match status" value="1"/>
</dbReference>
<gene>
    <name evidence="4" type="ORF">GIB67_011982</name>
</gene>
<accession>A0A7J7M021</accession>
<feature type="repeat" description="PPR" evidence="3">
    <location>
        <begin position="671"/>
        <end position="705"/>
    </location>
</feature>
<dbReference type="InterPro" id="IPR050667">
    <property type="entry name" value="PPR-containing_protein"/>
</dbReference>
<organism evidence="4 5">
    <name type="scientific">Kingdonia uniflora</name>
    <dbReference type="NCBI Taxonomy" id="39325"/>
    <lineage>
        <taxon>Eukaryota</taxon>
        <taxon>Viridiplantae</taxon>
        <taxon>Streptophyta</taxon>
        <taxon>Embryophyta</taxon>
        <taxon>Tracheophyta</taxon>
        <taxon>Spermatophyta</taxon>
        <taxon>Magnoliopsida</taxon>
        <taxon>Ranunculales</taxon>
        <taxon>Circaeasteraceae</taxon>
        <taxon>Kingdonia</taxon>
    </lineage>
</organism>
<evidence type="ECO:0000256" key="1">
    <source>
        <dbReference type="ARBA" id="ARBA00007626"/>
    </source>
</evidence>
<dbReference type="Pfam" id="PF01535">
    <property type="entry name" value="PPR"/>
    <property type="match status" value="6"/>
</dbReference>
<name>A0A7J7M021_9MAGN</name>
<proteinExistence type="inferred from homology"/>
<evidence type="ECO:0000256" key="3">
    <source>
        <dbReference type="PROSITE-ProRule" id="PRU00708"/>
    </source>
</evidence>
<dbReference type="Gene3D" id="1.25.40.10">
    <property type="entry name" value="Tetratricopeptide repeat domain"/>
    <property type="match status" value="7"/>
</dbReference>
<dbReference type="Pfam" id="PF12854">
    <property type="entry name" value="PPR_1"/>
    <property type="match status" value="1"/>
</dbReference>
<feature type="repeat" description="PPR" evidence="3">
    <location>
        <begin position="776"/>
        <end position="810"/>
    </location>
</feature>
<dbReference type="Pfam" id="PF13041">
    <property type="entry name" value="PPR_2"/>
    <property type="match status" value="2"/>
</dbReference>
<feature type="repeat" description="PPR" evidence="3">
    <location>
        <begin position="395"/>
        <end position="429"/>
    </location>
</feature>
<evidence type="ECO:0000313" key="4">
    <source>
        <dbReference type="EMBL" id="KAF6148207.1"/>
    </source>
</evidence>
<dbReference type="Proteomes" id="UP000541444">
    <property type="component" value="Unassembled WGS sequence"/>
</dbReference>
<dbReference type="AlphaFoldDB" id="A0A7J7M021"/>
<feature type="repeat" description="PPR" evidence="3">
    <location>
        <begin position="1196"/>
        <end position="1230"/>
    </location>
</feature>
<comment type="caution">
    <text evidence="4">The sequence shown here is derived from an EMBL/GenBank/DDBJ whole genome shotgun (WGS) entry which is preliminary data.</text>
</comment>
<dbReference type="OrthoDB" id="773543at2759"/>
<evidence type="ECO:0000256" key="2">
    <source>
        <dbReference type="ARBA" id="ARBA00022737"/>
    </source>
</evidence>
<feature type="repeat" description="PPR" evidence="3">
    <location>
        <begin position="465"/>
        <end position="499"/>
    </location>
</feature>
<feature type="repeat" description="PPR" evidence="3">
    <location>
        <begin position="218"/>
        <end position="252"/>
    </location>
</feature>
<dbReference type="PANTHER" id="PTHR47939">
    <property type="entry name" value="MEMBRANE-ASSOCIATED SALT-INDUCIBLE PROTEIN-LIKE"/>
    <property type="match status" value="1"/>
</dbReference>
<reference evidence="4 5" key="1">
    <citation type="journal article" date="2020" name="IScience">
        <title>Genome Sequencing of the Endangered Kingdonia uniflora (Circaeasteraceae, Ranunculales) Reveals Potential Mechanisms of Evolutionary Specialization.</title>
        <authorList>
            <person name="Sun Y."/>
            <person name="Deng T."/>
            <person name="Zhang A."/>
            <person name="Moore M.J."/>
            <person name="Landis J.B."/>
            <person name="Lin N."/>
            <person name="Zhang H."/>
            <person name="Zhang X."/>
            <person name="Huang J."/>
            <person name="Zhang X."/>
            <person name="Sun H."/>
            <person name="Wang H."/>
        </authorList>
    </citation>
    <scope>NUCLEOTIDE SEQUENCE [LARGE SCALE GENOMIC DNA]</scope>
    <source>
        <strain evidence="4">TB1705</strain>
        <tissue evidence="4">Leaf</tissue>
    </source>
</reference>
<sequence length="1275" mass="146280">MRRSPRVFFNHLLQTPLPNLSYLQVYPHFQLYFSITTKVRVLNTVKTQSYLIPNGSKPLTTITHCSNYEINKPHKEFTSVDHSRVIKSVILKCSYLWNDKNETFIKEEKLSLQELLLKLSDISPETIRPFWRVSGLLPEDVLDILRGFEFDSGNPAVELRKVGLLWKLFKWDFEGGSDFDHVPESYEIMGLLLTQVRLLRDAEKLLQLVESRGVILGCGEIFCRMIEGYVSVGELENAIITYNLMRSRGLVPSQFCYQVLLNLLTEMNQTKLAFQVHIDMVEMGFILSNENETKTIFEEVTSLLCKEMKIQEARTLVKKVTTSRFEPSGLVINMIADGYCEKKDFDDLMSFLSEMKCAPDTCICNKIISFVCKNYGTGKAHLFAHELECTGFKPNESTFGILISYSCREGKVKDAFIYLSEILSRCLKPDLHSYNALMSALFKEGMWKHVKNIYDEMVERGTRPDLSTFKVLLAGYCKFRKFDKVKEIIGGMVKQKLVQLSPLEDPLSMAFTVLGFDPSSVKVKRDNNADLWKAEFFDTLGNGLYLDTDTNEYENRVMAVLDDSILPNFNLLIVEKCDEGDLKAALMLKNNIIHRGEKLSLAAYSALMKTLCLSHSHAMTAIHIFDEMPEQARHLDQDTYNLFIRVICKRGTLQRGRLILENMLLRDLSVENETYSTLISGLCMKGNPKELLEFWNLARKYKWLPTLNDCKGLMRCLCQKGMLKETIEILESILETCPQLISDVKNIFVKELCDTGYTSIAHIFVEEILRYGWVSEEMVYSNLLQGFCKEQQFQEAFGILERLLEKKMTLCLDVYRMLTPLLCKSFRLENAMDLKEIMLKKEPAASLSVYYTLIKSLWLVQQVAQATLQFREMLMKGFLPEIELCNVMLEGNCQDKNIKKVRELLSIMVRKKFSLTISSYRHIVRLMCTQGMVIQALSLKELMSMETEFPPLILHNVMIFHLLQSGYSSLVSLLLDKMQRKGLVLDVFTYNFLVYGYSKCKDVSRSVEALESMIDKNLRPSNRSLRIVIGFLCSENGLDKAVSLSRVMEGRGWMHGSIVQNAIVEGFLFCGKFWDAEYYLRRLEEKGLIPNNINYDILIKSFCSYGRVSKAIDVLNIMLKKGNLPSPTSYDSIIQGFCTGKSLDEALNFHSEMLIRKFMPSIRSWNALVIGLCKTGRSSESEMLLDSMFELGQIPTWDMYQSVIDRYCLENNLNKASQLLNKMQQSGHVPDFKSHWSVISNLSNSNDKDSSESEGFLSNLLSRSGFTRKNNSMAR</sequence>
<feature type="repeat" description="PPR" evidence="3">
    <location>
        <begin position="1091"/>
        <end position="1125"/>
    </location>
</feature>